<comment type="caution">
    <text evidence="2">The sequence shown here is derived from an EMBL/GenBank/DDBJ whole genome shotgun (WGS) entry which is preliminary data.</text>
</comment>
<dbReference type="Pfam" id="PF07394">
    <property type="entry name" value="DUF1501"/>
    <property type="match status" value="1"/>
</dbReference>
<name>A0A845ASS1_9SPHN</name>
<dbReference type="PANTHER" id="PTHR43737">
    <property type="entry name" value="BLL7424 PROTEIN"/>
    <property type="match status" value="1"/>
</dbReference>
<feature type="signal peptide" evidence="1">
    <location>
        <begin position="1"/>
        <end position="26"/>
    </location>
</feature>
<dbReference type="AlphaFoldDB" id="A0A845ASS1"/>
<proteinExistence type="predicted"/>
<organism evidence="2 3">
    <name type="scientific">Parerythrobacter jejuensis</name>
    <dbReference type="NCBI Taxonomy" id="795812"/>
    <lineage>
        <taxon>Bacteria</taxon>
        <taxon>Pseudomonadati</taxon>
        <taxon>Pseudomonadota</taxon>
        <taxon>Alphaproteobacteria</taxon>
        <taxon>Sphingomonadales</taxon>
        <taxon>Erythrobacteraceae</taxon>
        <taxon>Parerythrobacter</taxon>
    </lineage>
</organism>
<dbReference type="EMBL" id="WTYE01000001">
    <property type="protein sequence ID" value="MXP31891.1"/>
    <property type="molecule type" value="Genomic_DNA"/>
</dbReference>
<keyword evidence="3" id="KW-1185">Reference proteome</keyword>
<sequence>MNRRKFVAGSALFGGAALAFPHMAFAQADTDRRLLFILQRGAADGLATLAPVGEPAFAKQRGGLAEDYADVAQLDGLFALHPAFAKVGAMYAEGQALFVQAIASSYRERSHFDGQNLLETGGNKAYALRDGWLNRLVGLLPEGRNRALALSPSVPMILQGSHPVSSYAPSALPQADEGLIDRIAQLYESDPQLRGLLSDALKTRAMAGDSQMRDLRDAESAGTLAASLMKEPEGARVMMMESDGWDSHAGQRFQFRNLASRLDTMMGAFQAEMGADWGNTLVIVATEFGRTVALNGTGGTDHGTGGAMLLLGGAVNGGRILADWPGLRQGDLYEERDLRPTGSTEAHIAGAIAAHFRIEPQLAMRTLFPDRTSRPVEGLLRA</sequence>
<protein>
    <submittedName>
        <fullName evidence="2">DUF1501 domain-containing protein</fullName>
    </submittedName>
</protein>
<feature type="chain" id="PRO_5032753261" evidence="1">
    <location>
        <begin position="27"/>
        <end position="382"/>
    </location>
</feature>
<gene>
    <name evidence="2" type="ORF">GRI94_08645</name>
</gene>
<dbReference type="Proteomes" id="UP000446786">
    <property type="component" value="Unassembled WGS sequence"/>
</dbReference>
<evidence type="ECO:0000313" key="2">
    <source>
        <dbReference type="EMBL" id="MXP31891.1"/>
    </source>
</evidence>
<accession>A0A845ASS1</accession>
<dbReference type="InterPro" id="IPR010869">
    <property type="entry name" value="DUF1501"/>
</dbReference>
<evidence type="ECO:0000256" key="1">
    <source>
        <dbReference type="SAM" id="SignalP"/>
    </source>
</evidence>
<reference evidence="2 3" key="1">
    <citation type="submission" date="2019-12" db="EMBL/GenBank/DDBJ databases">
        <title>Genomic-based taxomic classification of the family Erythrobacteraceae.</title>
        <authorList>
            <person name="Xu L."/>
        </authorList>
    </citation>
    <scope>NUCLEOTIDE SEQUENCE [LARGE SCALE GENOMIC DNA]</scope>
    <source>
        <strain evidence="2 3">JCM 16677</strain>
    </source>
</reference>
<dbReference type="PANTHER" id="PTHR43737:SF1">
    <property type="entry name" value="DUF1501 DOMAIN-CONTAINING PROTEIN"/>
    <property type="match status" value="1"/>
</dbReference>
<dbReference type="OrthoDB" id="9779968at2"/>
<keyword evidence="1" id="KW-0732">Signal</keyword>
<evidence type="ECO:0000313" key="3">
    <source>
        <dbReference type="Proteomes" id="UP000446786"/>
    </source>
</evidence>